<keyword evidence="2" id="KW-1185">Reference proteome</keyword>
<name>A0AAQ3W5K7_9ENTE</name>
<reference evidence="2" key="1">
    <citation type="submission" date="2017-05" db="EMBL/GenBank/DDBJ databases">
        <title>The Genome Sequence of EEnterococcus faecalis 9F2_4866.</title>
        <authorList>
            <consortium name="The Broad Institute Genomics Platform"/>
            <consortium name="The Broad Institute Genomic Center for Infectious Diseases"/>
            <person name="Earl A."/>
            <person name="Manson A."/>
            <person name="Schwartman J."/>
            <person name="Gilmore M."/>
            <person name="Abouelleil A."/>
            <person name="Cao P."/>
            <person name="Chapman S."/>
            <person name="Cusick C."/>
            <person name="Shea T."/>
            <person name="Young S."/>
            <person name="Neafsey D."/>
            <person name="Nusbaum C."/>
            <person name="Birren B."/>
        </authorList>
    </citation>
    <scope>NUCLEOTIDE SEQUENCE [LARGE SCALE GENOMIC DNA]</scope>
    <source>
        <strain evidence="2">7F3_DIV0205</strain>
    </source>
</reference>
<dbReference type="AlphaFoldDB" id="A0AAQ3W5K7"/>
<dbReference type="Proteomes" id="UP000194948">
    <property type="component" value="Chromosome"/>
</dbReference>
<sequence length="89" mass="10336">MNSLHDYEILNYNINFKNSLLTMDVTNEELNKRIEFVGAIANRFSDGIPYSIILDLDELDMKHFFSSNKDLLEEKRIVVGLLCIVLLKN</sequence>
<evidence type="ECO:0000313" key="2">
    <source>
        <dbReference type="Proteomes" id="UP000194948"/>
    </source>
</evidence>
<protein>
    <submittedName>
        <fullName evidence="1">Uncharacterized protein</fullName>
    </submittedName>
</protein>
<reference evidence="1 2" key="2">
    <citation type="submission" date="2024-03" db="EMBL/GenBank/DDBJ databases">
        <title>The Genome Sequence of Enterococcus sp. DIV0205d.</title>
        <authorList>
            <consortium name="The Broad Institute Genomics Platform"/>
            <consortium name="The Broad Institute Microbial Omics Core"/>
            <consortium name="The Broad Institute Genomic Center for Infectious Diseases"/>
            <person name="Earl A."/>
            <person name="Manson A."/>
            <person name="Gilmore M."/>
            <person name="Schwartman J."/>
            <person name="Shea T."/>
            <person name="Abouelleil A."/>
            <person name="Cao P."/>
            <person name="Chapman S."/>
            <person name="Cusick C."/>
            <person name="Young S."/>
            <person name="Neafsey D."/>
            <person name="Nusbaum C."/>
            <person name="Birren B."/>
        </authorList>
    </citation>
    <scope>NUCLEOTIDE SEQUENCE [LARGE SCALE GENOMIC DNA]</scope>
    <source>
        <strain evidence="1 2">7F3_DIV0205</strain>
    </source>
</reference>
<gene>
    <name evidence="1" type="ORF">A5821_000265</name>
</gene>
<evidence type="ECO:0000313" key="1">
    <source>
        <dbReference type="EMBL" id="WYJ99188.1"/>
    </source>
</evidence>
<dbReference type="RefSeq" id="WP_086312659.1">
    <property type="nucleotide sequence ID" value="NZ_CP147244.1"/>
</dbReference>
<dbReference type="EMBL" id="CP147244">
    <property type="protein sequence ID" value="WYJ99188.1"/>
    <property type="molecule type" value="Genomic_DNA"/>
</dbReference>
<accession>A0AAQ3W5K7</accession>
<proteinExistence type="predicted"/>
<organism evidence="1 2">
    <name type="scientific">Candidatus Enterococcus palustris</name>
    <dbReference type="NCBI Taxonomy" id="1834189"/>
    <lineage>
        <taxon>Bacteria</taxon>
        <taxon>Bacillati</taxon>
        <taxon>Bacillota</taxon>
        <taxon>Bacilli</taxon>
        <taxon>Lactobacillales</taxon>
        <taxon>Enterococcaceae</taxon>
        <taxon>Enterococcus</taxon>
    </lineage>
</organism>